<keyword evidence="1" id="KW-0472">Membrane</keyword>
<proteinExistence type="predicted"/>
<feature type="domain" description="Helix-hairpin-helix DNA-binding motif class 1" evidence="2">
    <location>
        <begin position="273"/>
        <end position="292"/>
    </location>
</feature>
<dbReference type="GO" id="GO:0003677">
    <property type="term" value="F:DNA binding"/>
    <property type="evidence" value="ECO:0007669"/>
    <property type="project" value="InterPro"/>
</dbReference>
<evidence type="ECO:0000259" key="2">
    <source>
        <dbReference type="SMART" id="SM00278"/>
    </source>
</evidence>
<gene>
    <name evidence="3" type="ORF">SAMN04487990_108178</name>
</gene>
<evidence type="ECO:0000313" key="4">
    <source>
        <dbReference type="Proteomes" id="UP000198846"/>
    </source>
</evidence>
<dbReference type="OrthoDB" id="981124at2"/>
<dbReference type="RefSeq" id="WP_092133735.1">
    <property type="nucleotide sequence ID" value="NZ_FNQK01000008.1"/>
</dbReference>
<dbReference type="PANTHER" id="PTHR21180:SF32">
    <property type="entry name" value="ENDONUCLEASE_EXONUCLEASE_PHOSPHATASE FAMILY DOMAIN-CONTAINING PROTEIN 1"/>
    <property type="match status" value="1"/>
</dbReference>
<dbReference type="InterPro" id="IPR003583">
    <property type="entry name" value="Hlx-hairpin-Hlx_DNA-bd_motif"/>
</dbReference>
<sequence length="296" mass="34396">MNSFKSHFVYTKKQRNGIFLFLILIFSLQCVYWFVVPKMLVDNAQDEQLDTAKIQQFYTVMDSLKVIAIEEKKPKIYPFNPNFITDYKGYTLGMTNEEIDRLLTFRAQNKWVNSASEFQKVTQVSDSLLAVLSPHFKFPAWVTQPKKATNFKSSFSNISKTEAQKIDLNTATAVQLQKVYGVGEKRSERIIKYRTKQQGFISMIELQEVYGLSPEVIENIKNNFSVKSPRVITKINLNTATRDELVTIKYIDYETAHHIIEQRTLRNGFKSFEELTKVKGFPLKKIEIIKLYLAIN</sequence>
<dbReference type="STRING" id="283786.SAMN04487990_108178"/>
<evidence type="ECO:0000313" key="3">
    <source>
        <dbReference type="EMBL" id="SEA23839.1"/>
    </source>
</evidence>
<dbReference type="InterPro" id="IPR051675">
    <property type="entry name" value="Endo/Exo/Phosphatase_dom_1"/>
</dbReference>
<dbReference type="GO" id="GO:0015628">
    <property type="term" value="P:protein secretion by the type II secretion system"/>
    <property type="evidence" value="ECO:0007669"/>
    <property type="project" value="TreeGrafter"/>
</dbReference>
<dbReference type="GO" id="GO:0006281">
    <property type="term" value="P:DNA repair"/>
    <property type="evidence" value="ECO:0007669"/>
    <property type="project" value="InterPro"/>
</dbReference>
<dbReference type="SMART" id="SM00278">
    <property type="entry name" value="HhH1"/>
    <property type="match status" value="3"/>
</dbReference>
<accession>A0A1H3ZJ85</accession>
<keyword evidence="1" id="KW-0812">Transmembrane</keyword>
<dbReference type="AlphaFoldDB" id="A0A1H3ZJ85"/>
<evidence type="ECO:0000256" key="1">
    <source>
        <dbReference type="SAM" id="Phobius"/>
    </source>
</evidence>
<dbReference type="Proteomes" id="UP000198846">
    <property type="component" value="Unassembled WGS sequence"/>
</dbReference>
<dbReference type="Pfam" id="PF12836">
    <property type="entry name" value="HHH_3"/>
    <property type="match status" value="2"/>
</dbReference>
<dbReference type="EMBL" id="FNQK01000008">
    <property type="protein sequence ID" value="SEA23839.1"/>
    <property type="molecule type" value="Genomic_DNA"/>
</dbReference>
<feature type="domain" description="Helix-hairpin-helix DNA-binding motif class 1" evidence="2">
    <location>
        <begin position="174"/>
        <end position="193"/>
    </location>
</feature>
<feature type="domain" description="Helix-hairpin-helix DNA-binding motif class 1" evidence="2">
    <location>
        <begin position="204"/>
        <end position="223"/>
    </location>
</feature>
<protein>
    <submittedName>
        <fullName evidence="3">Competence protein ComEA helix-hairpin-helix repeat region</fullName>
    </submittedName>
</protein>
<organism evidence="3 4">
    <name type="scientific">Bizionia paragorgiae</name>
    <dbReference type="NCBI Taxonomy" id="283786"/>
    <lineage>
        <taxon>Bacteria</taxon>
        <taxon>Pseudomonadati</taxon>
        <taxon>Bacteroidota</taxon>
        <taxon>Flavobacteriia</taxon>
        <taxon>Flavobacteriales</taxon>
        <taxon>Flavobacteriaceae</taxon>
        <taxon>Bizionia</taxon>
    </lineage>
</organism>
<keyword evidence="4" id="KW-1185">Reference proteome</keyword>
<dbReference type="GO" id="GO:0015627">
    <property type="term" value="C:type II protein secretion system complex"/>
    <property type="evidence" value="ECO:0007669"/>
    <property type="project" value="TreeGrafter"/>
</dbReference>
<keyword evidence="1" id="KW-1133">Transmembrane helix</keyword>
<reference evidence="4" key="1">
    <citation type="submission" date="2016-10" db="EMBL/GenBank/DDBJ databases">
        <authorList>
            <person name="Varghese N."/>
            <person name="Submissions S."/>
        </authorList>
    </citation>
    <scope>NUCLEOTIDE SEQUENCE [LARGE SCALE GENOMIC DNA]</scope>
    <source>
        <strain evidence="4">DSM 23842</strain>
    </source>
</reference>
<name>A0A1H3ZJ85_BIZPA</name>
<dbReference type="InterPro" id="IPR010994">
    <property type="entry name" value="RuvA_2-like"/>
</dbReference>
<dbReference type="Gene3D" id="1.10.150.320">
    <property type="entry name" value="Photosystem II 12 kDa extrinsic protein"/>
    <property type="match status" value="2"/>
</dbReference>
<feature type="transmembrane region" description="Helical" evidence="1">
    <location>
        <begin position="16"/>
        <end position="35"/>
    </location>
</feature>
<dbReference type="SUPFAM" id="SSF47781">
    <property type="entry name" value="RuvA domain 2-like"/>
    <property type="match status" value="2"/>
</dbReference>
<dbReference type="PANTHER" id="PTHR21180">
    <property type="entry name" value="ENDONUCLEASE/EXONUCLEASE/PHOSPHATASE FAMILY DOMAIN-CONTAINING PROTEIN 1"/>
    <property type="match status" value="1"/>
</dbReference>